<proteinExistence type="predicted"/>
<name>A0A397U4U9_9GLOM</name>
<gene>
    <name evidence="2" type="ORF">C2G38_2224080</name>
</gene>
<comment type="caution">
    <text evidence="2">The sequence shown here is derived from an EMBL/GenBank/DDBJ whole genome shotgun (WGS) entry which is preliminary data.</text>
</comment>
<dbReference type="EMBL" id="QKWP01002324">
    <property type="protein sequence ID" value="RIB03779.1"/>
    <property type="molecule type" value="Genomic_DNA"/>
</dbReference>
<evidence type="ECO:0000313" key="2">
    <source>
        <dbReference type="EMBL" id="RIB03779.1"/>
    </source>
</evidence>
<dbReference type="AlphaFoldDB" id="A0A397U4U9"/>
<feature type="region of interest" description="Disordered" evidence="1">
    <location>
        <begin position="228"/>
        <end position="289"/>
    </location>
</feature>
<feature type="compositionally biased region" description="Polar residues" evidence="1">
    <location>
        <begin position="240"/>
        <end position="280"/>
    </location>
</feature>
<dbReference type="Proteomes" id="UP000266673">
    <property type="component" value="Unassembled WGS sequence"/>
</dbReference>
<reference evidence="2 3" key="1">
    <citation type="submission" date="2018-06" db="EMBL/GenBank/DDBJ databases">
        <title>Comparative genomics reveals the genomic features of Rhizophagus irregularis, R. cerebriforme, R. diaphanum and Gigaspora rosea, and their symbiotic lifestyle signature.</title>
        <authorList>
            <person name="Morin E."/>
            <person name="San Clemente H."/>
            <person name="Chen E.C.H."/>
            <person name="De La Providencia I."/>
            <person name="Hainaut M."/>
            <person name="Kuo A."/>
            <person name="Kohler A."/>
            <person name="Murat C."/>
            <person name="Tang N."/>
            <person name="Roy S."/>
            <person name="Loubradou J."/>
            <person name="Henrissat B."/>
            <person name="Grigoriev I.V."/>
            <person name="Corradi N."/>
            <person name="Roux C."/>
            <person name="Martin F.M."/>
        </authorList>
    </citation>
    <scope>NUCLEOTIDE SEQUENCE [LARGE SCALE GENOMIC DNA]</scope>
    <source>
        <strain evidence="2 3">DAOM 194757</strain>
    </source>
</reference>
<protein>
    <submittedName>
        <fullName evidence="2">Uncharacterized protein</fullName>
    </submittedName>
</protein>
<sequence length="289" mass="32367">MSSVFISFCFVKTVSVNEKFLTGSALYHVSNKEDEFRQFNYKGFTATPETLIENFEKNSIVLMIGCYVYEDTEYLTLIQTVPISSSTNDDTLLPEDLPYTSPLLLFSAPVLHNSFLSLGKGRECFILSKRLYNGVNNHRNIDAKITVSYDNSNNRYDAIKNNLKKTVMSVIGQLRIGKTNTPHIIASDVEWNYAGTDSKPSNTSNGGKQKTKQSFDNLLNSIEEKYANMNSKSPNKKQRVNLTSTARSNASIEKPTTTNVLNSVNEIKNRAPTSQESAKTSTDHEINID</sequence>
<dbReference type="STRING" id="44941.A0A397U4U9"/>
<keyword evidence="3" id="KW-1185">Reference proteome</keyword>
<accession>A0A397U4U9</accession>
<evidence type="ECO:0000256" key="1">
    <source>
        <dbReference type="SAM" id="MobiDB-lite"/>
    </source>
</evidence>
<organism evidence="2 3">
    <name type="scientific">Gigaspora rosea</name>
    <dbReference type="NCBI Taxonomy" id="44941"/>
    <lineage>
        <taxon>Eukaryota</taxon>
        <taxon>Fungi</taxon>
        <taxon>Fungi incertae sedis</taxon>
        <taxon>Mucoromycota</taxon>
        <taxon>Glomeromycotina</taxon>
        <taxon>Glomeromycetes</taxon>
        <taxon>Diversisporales</taxon>
        <taxon>Gigasporaceae</taxon>
        <taxon>Gigaspora</taxon>
    </lineage>
</organism>
<dbReference type="OrthoDB" id="2420521at2759"/>
<evidence type="ECO:0000313" key="3">
    <source>
        <dbReference type="Proteomes" id="UP000266673"/>
    </source>
</evidence>